<keyword evidence="2" id="KW-0732">Signal</keyword>
<comment type="caution">
    <text evidence="3">The sequence shown here is derived from an EMBL/GenBank/DDBJ whole genome shotgun (WGS) entry which is preliminary data.</text>
</comment>
<dbReference type="AlphaFoldDB" id="A0A9D4YTX7"/>
<accession>A0A9D4YTX7</accession>
<feature type="compositionally biased region" description="Acidic residues" evidence="1">
    <location>
        <begin position="95"/>
        <end position="109"/>
    </location>
</feature>
<keyword evidence="4" id="KW-1185">Reference proteome</keyword>
<reference evidence="3" key="2">
    <citation type="submission" date="2020-11" db="EMBL/GenBank/DDBJ databases">
        <authorList>
            <person name="Cecchin M."/>
            <person name="Marcolungo L."/>
            <person name="Rossato M."/>
            <person name="Girolomoni L."/>
            <person name="Cosentino E."/>
            <person name="Cuine S."/>
            <person name="Li-Beisson Y."/>
            <person name="Delledonne M."/>
            <person name="Ballottari M."/>
        </authorList>
    </citation>
    <scope>NUCLEOTIDE SEQUENCE</scope>
    <source>
        <strain evidence="3">211/11P</strain>
        <tissue evidence="3">Whole cell</tissue>
    </source>
</reference>
<feature type="region of interest" description="Disordered" evidence="1">
    <location>
        <begin position="28"/>
        <end position="48"/>
    </location>
</feature>
<feature type="chain" id="PRO_5038995873" evidence="2">
    <location>
        <begin position="23"/>
        <end position="161"/>
    </location>
</feature>
<feature type="signal peptide" evidence="2">
    <location>
        <begin position="1"/>
        <end position="22"/>
    </location>
</feature>
<dbReference type="Proteomes" id="UP001055712">
    <property type="component" value="Unassembled WGS sequence"/>
</dbReference>
<evidence type="ECO:0000256" key="1">
    <source>
        <dbReference type="SAM" id="MobiDB-lite"/>
    </source>
</evidence>
<evidence type="ECO:0000256" key="2">
    <source>
        <dbReference type="SAM" id="SignalP"/>
    </source>
</evidence>
<feature type="region of interest" description="Disordered" evidence="1">
    <location>
        <begin position="80"/>
        <end position="117"/>
    </location>
</feature>
<gene>
    <name evidence="3" type="ORF">D9Q98_007723</name>
</gene>
<name>A0A9D4YTX7_CHLVU</name>
<evidence type="ECO:0000313" key="4">
    <source>
        <dbReference type="Proteomes" id="UP001055712"/>
    </source>
</evidence>
<dbReference type="EMBL" id="SIDB01000011">
    <property type="protein sequence ID" value="KAI3425747.1"/>
    <property type="molecule type" value="Genomic_DNA"/>
</dbReference>
<organism evidence="3 4">
    <name type="scientific">Chlorella vulgaris</name>
    <name type="common">Green alga</name>
    <dbReference type="NCBI Taxonomy" id="3077"/>
    <lineage>
        <taxon>Eukaryota</taxon>
        <taxon>Viridiplantae</taxon>
        <taxon>Chlorophyta</taxon>
        <taxon>core chlorophytes</taxon>
        <taxon>Trebouxiophyceae</taxon>
        <taxon>Chlorellales</taxon>
        <taxon>Chlorellaceae</taxon>
        <taxon>Chlorella clade</taxon>
        <taxon>Chlorella</taxon>
    </lineage>
</organism>
<sequence>MQLPRSALLLGLVLALAATAQAGRSMLQDDPASWVDPSGRPAECTGNNNDWEGDDIECALCGGQYRLECDEDDNNNNVECEWGNPGMSRGSGMSGDDDDDDDGDDDDGADDIRNSKTFTCAVDRSKTPALQCDWAQLQGELPSCAWEEARRILATWVPLDD</sequence>
<evidence type="ECO:0000313" key="3">
    <source>
        <dbReference type="EMBL" id="KAI3425747.1"/>
    </source>
</evidence>
<reference evidence="3" key="1">
    <citation type="journal article" date="2019" name="Plant J.">
        <title>Chlorella vulgaris genome assembly and annotation reveals the molecular basis for metabolic acclimation to high light conditions.</title>
        <authorList>
            <person name="Cecchin M."/>
            <person name="Marcolungo L."/>
            <person name="Rossato M."/>
            <person name="Girolomoni L."/>
            <person name="Cosentino E."/>
            <person name="Cuine S."/>
            <person name="Li-Beisson Y."/>
            <person name="Delledonne M."/>
            <person name="Ballottari M."/>
        </authorList>
    </citation>
    <scope>NUCLEOTIDE SEQUENCE</scope>
    <source>
        <strain evidence="3">211/11P</strain>
    </source>
</reference>
<dbReference type="OrthoDB" id="514457at2759"/>
<proteinExistence type="predicted"/>
<protein>
    <submittedName>
        <fullName evidence="3">Uncharacterized protein</fullName>
    </submittedName>
</protein>